<gene>
    <name evidence="2" type="ORF">NCTC9381_05037</name>
</gene>
<evidence type="ECO:0000256" key="1">
    <source>
        <dbReference type="SAM" id="MobiDB-lite"/>
    </source>
</evidence>
<organism evidence="2 3">
    <name type="scientific">Enterobacter agglomerans</name>
    <name type="common">Erwinia herbicola</name>
    <name type="synonym">Pantoea agglomerans</name>
    <dbReference type="NCBI Taxonomy" id="549"/>
    <lineage>
        <taxon>Bacteria</taxon>
        <taxon>Pseudomonadati</taxon>
        <taxon>Pseudomonadota</taxon>
        <taxon>Gammaproteobacteria</taxon>
        <taxon>Enterobacterales</taxon>
        <taxon>Erwiniaceae</taxon>
        <taxon>Pantoea</taxon>
        <taxon>Pantoea agglomerans group</taxon>
    </lineage>
</organism>
<name>A0A379AM95_ENTAG</name>
<evidence type="ECO:0000313" key="3">
    <source>
        <dbReference type="Proteomes" id="UP000254640"/>
    </source>
</evidence>
<feature type="region of interest" description="Disordered" evidence="1">
    <location>
        <begin position="1"/>
        <end position="25"/>
    </location>
</feature>
<dbReference type="Proteomes" id="UP000254640">
    <property type="component" value="Unassembled WGS sequence"/>
</dbReference>
<dbReference type="EMBL" id="UGSO01000001">
    <property type="protein sequence ID" value="SUB19045.1"/>
    <property type="molecule type" value="Genomic_DNA"/>
</dbReference>
<dbReference type="AlphaFoldDB" id="A0A379AM95"/>
<keyword evidence="3" id="KW-1185">Reference proteome</keyword>
<sequence length="92" mass="10823">MLAQLRAGHQVASFQTERRLQEEAQQRQQQQIEQLQQQTQQREQELRQLHGALSGANERLQQLDYWRNESEQLNRELRNQLEVNSAQEAGAA</sequence>
<feature type="compositionally biased region" description="Basic and acidic residues" evidence="1">
    <location>
        <begin position="16"/>
        <end position="25"/>
    </location>
</feature>
<accession>A0A379AM95</accession>
<proteinExistence type="predicted"/>
<reference evidence="2 3" key="1">
    <citation type="submission" date="2018-06" db="EMBL/GenBank/DDBJ databases">
        <authorList>
            <consortium name="Pathogen Informatics"/>
            <person name="Doyle S."/>
        </authorList>
    </citation>
    <scope>NUCLEOTIDE SEQUENCE [LARGE SCALE GENOMIC DNA]</scope>
    <source>
        <strain evidence="2 3">NCTC9381</strain>
    </source>
</reference>
<protein>
    <submittedName>
        <fullName evidence="2">Uncharacterized protein</fullName>
    </submittedName>
</protein>
<evidence type="ECO:0000313" key="2">
    <source>
        <dbReference type="EMBL" id="SUB19045.1"/>
    </source>
</evidence>